<dbReference type="CDD" id="cd02961">
    <property type="entry name" value="PDI_a_family"/>
    <property type="match status" value="1"/>
</dbReference>
<keyword evidence="2" id="KW-0175">Coiled coil</keyword>
<dbReference type="InterPro" id="IPR013766">
    <property type="entry name" value="Thioredoxin_domain"/>
</dbReference>
<organism evidence="4 5">
    <name type="scientific">Coilia grayii</name>
    <name type="common">Gray's grenadier anchovy</name>
    <dbReference type="NCBI Taxonomy" id="363190"/>
    <lineage>
        <taxon>Eukaryota</taxon>
        <taxon>Metazoa</taxon>
        <taxon>Chordata</taxon>
        <taxon>Craniata</taxon>
        <taxon>Vertebrata</taxon>
        <taxon>Euteleostomi</taxon>
        <taxon>Actinopterygii</taxon>
        <taxon>Neopterygii</taxon>
        <taxon>Teleostei</taxon>
        <taxon>Clupei</taxon>
        <taxon>Clupeiformes</taxon>
        <taxon>Clupeoidei</taxon>
        <taxon>Engraulidae</taxon>
        <taxon>Coilinae</taxon>
        <taxon>Coilia</taxon>
    </lineage>
</organism>
<dbReference type="Pfam" id="PF00085">
    <property type="entry name" value="Thioredoxin"/>
    <property type="match status" value="2"/>
</dbReference>
<comment type="caution">
    <text evidence="4">The sequence shown here is derived from an EMBL/GenBank/DDBJ whole genome shotgun (WGS) entry which is preliminary data.</text>
</comment>
<dbReference type="FunFam" id="3.40.30.10:FF:000167">
    <property type="entry name" value="Protein disulfide isomerase like, testis expressed"/>
    <property type="match status" value="1"/>
</dbReference>
<accession>A0ABD1JHA1</accession>
<evidence type="ECO:0000259" key="3">
    <source>
        <dbReference type="PROSITE" id="PS51352"/>
    </source>
</evidence>
<evidence type="ECO:0000313" key="4">
    <source>
        <dbReference type="EMBL" id="KAL2086444.1"/>
    </source>
</evidence>
<evidence type="ECO:0000256" key="1">
    <source>
        <dbReference type="ARBA" id="ARBA00006347"/>
    </source>
</evidence>
<feature type="domain" description="Thioredoxin" evidence="3">
    <location>
        <begin position="307"/>
        <end position="421"/>
    </location>
</feature>
<reference evidence="4 5" key="1">
    <citation type="submission" date="2024-09" db="EMBL/GenBank/DDBJ databases">
        <title>A chromosome-level genome assembly of Gray's grenadier anchovy, Coilia grayii.</title>
        <authorList>
            <person name="Fu Z."/>
        </authorList>
    </citation>
    <scope>NUCLEOTIDE SEQUENCE [LARGE SCALE GENOMIC DNA]</scope>
    <source>
        <strain evidence="4">G4</strain>
        <tissue evidence="4">Muscle</tissue>
    </source>
</reference>
<dbReference type="InterPro" id="IPR036249">
    <property type="entry name" value="Thioredoxin-like_sf"/>
</dbReference>
<comment type="similarity">
    <text evidence="1">Belongs to the protein disulfide isomerase family.</text>
</comment>
<evidence type="ECO:0000313" key="5">
    <source>
        <dbReference type="Proteomes" id="UP001591681"/>
    </source>
</evidence>
<dbReference type="Proteomes" id="UP001591681">
    <property type="component" value="Unassembled WGS sequence"/>
</dbReference>
<dbReference type="Gene3D" id="3.40.30.10">
    <property type="entry name" value="Glutaredoxin"/>
    <property type="match status" value="4"/>
</dbReference>
<keyword evidence="5" id="KW-1185">Reference proteome</keyword>
<dbReference type="PROSITE" id="PS51352">
    <property type="entry name" value="THIOREDOXIN_2"/>
    <property type="match status" value="1"/>
</dbReference>
<dbReference type="PANTHER" id="PTHR18929">
    <property type="entry name" value="PROTEIN DISULFIDE ISOMERASE"/>
    <property type="match status" value="1"/>
</dbReference>
<dbReference type="EMBL" id="JBHFQA010000015">
    <property type="protein sequence ID" value="KAL2086444.1"/>
    <property type="molecule type" value="Genomic_DNA"/>
</dbReference>
<sequence length="458" mass="51769">MNSGCINRGVVDVLGCSNHLIPDENGVIKLNKANFDQALQQYPPLLIHFYAPLSGESMGSIMEFSKAAAHLRDSGDVIKLGGVDVSKEKELAKELNVTAIPCIRLYLSIKHKHHPLHCPALRDAEAILTWLKRREGPSADVIETLSQLEDFIKSHDLSVLGLYKGPEEGLVQIFFSTAADVADLPFATLCSSSDRVRWTVPLEVSSDITKDALTDFIRIHELQLVTEYNGKTAPQILNSVLKNHLVLFINKTEETFTHTLAQFQSTAAQFRGQVLFVMIDTDEPRNGRVLEFFRGKAKPRLQSEPIPHDWDKLPVKELVGLNFEPVVFNDKNNVLVLFYAPWSEESRALFPLWEELAQRYSNHDNVVVARIDVTANDVNILMLDKPPSIKLFPALYAQRVVPYEGERSVDAVLEFMQEEMRKAKKDKAKEERERRKYVEKVKAAEAAEKEAAKKKEEL</sequence>
<dbReference type="Pfam" id="PF13848">
    <property type="entry name" value="Thioredoxin_6"/>
    <property type="match status" value="1"/>
</dbReference>
<evidence type="ECO:0000256" key="2">
    <source>
        <dbReference type="SAM" id="Coils"/>
    </source>
</evidence>
<protein>
    <recommendedName>
        <fullName evidence="3">Thioredoxin domain-containing protein</fullName>
    </recommendedName>
</protein>
<dbReference type="CDD" id="cd02981">
    <property type="entry name" value="PDI_b_family"/>
    <property type="match status" value="1"/>
</dbReference>
<gene>
    <name evidence="4" type="ORF">ACEWY4_017503</name>
</gene>
<dbReference type="AlphaFoldDB" id="A0ABD1JHA1"/>
<dbReference type="SUPFAM" id="SSF52833">
    <property type="entry name" value="Thioredoxin-like"/>
    <property type="match status" value="4"/>
</dbReference>
<feature type="coiled-coil region" evidence="2">
    <location>
        <begin position="413"/>
        <end position="457"/>
    </location>
</feature>
<dbReference type="CDD" id="cd02982">
    <property type="entry name" value="PDI_b'_family"/>
    <property type="match status" value="1"/>
</dbReference>
<dbReference type="PANTHER" id="PTHR18929:SF58">
    <property type="entry name" value="PROTEIN DISULFIDE-ISOMERASE-LIKE PROTEIN OF THE TESTIS"/>
    <property type="match status" value="1"/>
</dbReference>
<dbReference type="CDD" id="cd02995">
    <property type="entry name" value="PDI_a_PDI_a'_C"/>
    <property type="match status" value="1"/>
</dbReference>
<name>A0ABD1JHA1_9TELE</name>
<proteinExistence type="inferred from homology"/>